<feature type="signal peptide" evidence="2">
    <location>
        <begin position="1"/>
        <end position="24"/>
    </location>
</feature>
<keyword evidence="2" id="KW-0732">Signal</keyword>
<feature type="compositionally biased region" description="Basic and acidic residues" evidence="1">
    <location>
        <begin position="162"/>
        <end position="223"/>
    </location>
</feature>
<organism evidence="3 4">
    <name type="scientific">Sulfurospirillum multivorans (strain DM 12446 / JCM 15788 / NBRC 109480)</name>
    <dbReference type="NCBI Taxonomy" id="1150621"/>
    <lineage>
        <taxon>Bacteria</taxon>
        <taxon>Pseudomonadati</taxon>
        <taxon>Campylobacterota</taxon>
        <taxon>Epsilonproteobacteria</taxon>
        <taxon>Campylobacterales</taxon>
        <taxon>Sulfurospirillaceae</taxon>
        <taxon>Sulfurospirillum</taxon>
    </lineage>
</organism>
<accession>A0AA86AMI5</accession>
<evidence type="ECO:0000256" key="2">
    <source>
        <dbReference type="SAM" id="SignalP"/>
    </source>
</evidence>
<reference evidence="3 4" key="1">
    <citation type="journal article" date="2014" name="Environ. Microbiol.">
        <title>Insights into organohalide respiration and the versatile catabolism of Sulfurospirillum multivorans gained from comparative genomics and physiological studies.</title>
        <authorList>
            <person name="Goris T."/>
            <person name="Schubert T."/>
            <person name="Gadkari J."/>
            <person name="Wubet T."/>
            <person name="Tarkka M."/>
            <person name="Buscot F."/>
            <person name="Adrian L."/>
            <person name="Diekert G."/>
        </authorList>
    </citation>
    <scope>NUCLEOTIDE SEQUENCE [LARGE SCALE GENOMIC DNA]</scope>
    <source>
        <strain evidence="4">DM 12446 / JCM 15788 / NBRC 109480</strain>
    </source>
</reference>
<evidence type="ECO:0000313" key="4">
    <source>
        <dbReference type="Proteomes" id="UP000019322"/>
    </source>
</evidence>
<dbReference type="RefSeq" id="WP_025344395.1">
    <property type="nucleotide sequence ID" value="NZ_CP007201.1"/>
</dbReference>
<dbReference type="AlphaFoldDB" id="A0AA86AMI5"/>
<protein>
    <submittedName>
        <fullName evidence="3">Periplasmic protein</fullName>
    </submittedName>
</protein>
<evidence type="ECO:0000256" key="1">
    <source>
        <dbReference type="SAM" id="MobiDB-lite"/>
    </source>
</evidence>
<dbReference type="Proteomes" id="UP000019322">
    <property type="component" value="Chromosome"/>
</dbReference>
<feature type="chain" id="PRO_5041646933" evidence="2">
    <location>
        <begin position="25"/>
        <end position="223"/>
    </location>
</feature>
<proteinExistence type="predicted"/>
<evidence type="ECO:0000313" key="3">
    <source>
        <dbReference type="EMBL" id="AHJ12512.1"/>
    </source>
</evidence>
<dbReference type="EMBL" id="CP007201">
    <property type="protein sequence ID" value="AHJ12512.1"/>
    <property type="molecule type" value="Genomic_DNA"/>
</dbReference>
<name>A0AA86AMI5_SULMK</name>
<sequence>MKLKKSLFSLLALGVLMAPLSLSAEVDFEWRLSLNNRYHADPYGYRYGLADRFRMPESRVIVILDSVREPADAYMIFRLAELSGKPYDYVLSVYRQNRYSSWAEIASLVGIIISSNDFNTLRHRHDLRDDYRYDSRRQNRYEDKRVVIKREEIYIPQVYHDQQQRHREPNYKQNEPQRHDARDDRKDDRKDDHRDDRKNNTNHPDKPDKPDRDDDRRDGGGRH</sequence>
<gene>
    <name evidence="3" type="ORF">SMUL_1251</name>
</gene>
<feature type="region of interest" description="Disordered" evidence="1">
    <location>
        <begin position="157"/>
        <end position="223"/>
    </location>
</feature>
<dbReference type="KEGG" id="smul:SMUL_1251"/>